<dbReference type="Proteomes" id="UP000799118">
    <property type="component" value="Unassembled WGS sequence"/>
</dbReference>
<feature type="compositionally biased region" description="Polar residues" evidence="1">
    <location>
        <begin position="59"/>
        <end position="78"/>
    </location>
</feature>
<proteinExistence type="predicted"/>
<gene>
    <name evidence="2" type="ORF">BT96DRAFT_406061</name>
</gene>
<dbReference type="AlphaFoldDB" id="A0A6A4I204"/>
<accession>A0A6A4I204</accession>
<name>A0A6A4I204_9AGAR</name>
<feature type="compositionally biased region" description="Basic and acidic residues" evidence="1">
    <location>
        <begin position="38"/>
        <end position="50"/>
    </location>
</feature>
<feature type="compositionally biased region" description="Basic and acidic residues" evidence="1">
    <location>
        <begin position="7"/>
        <end position="21"/>
    </location>
</feature>
<evidence type="ECO:0000256" key="1">
    <source>
        <dbReference type="SAM" id="MobiDB-lite"/>
    </source>
</evidence>
<reference evidence="2" key="1">
    <citation type="journal article" date="2019" name="Environ. Microbiol.">
        <title>Fungal ecological strategies reflected in gene transcription - a case study of two litter decomposers.</title>
        <authorList>
            <person name="Barbi F."/>
            <person name="Kohler A."/>
            <person name="Barry K."/>
            <person name="Baskaran P."/>
            <person name="Daum C."/>
            <person name="Fauchery L."/>
            <person name="Ihrmark K."/>
            <person name="Kuo A."/>
            <person name="LaButti K."/>
            <person name="Lipzen A."/>
            <person name="Morin E."/>
            <person name="Grigoriev I.V."/>
            <person name="Henrissat B."/>
            <person name="Lindahl B."/>
            <person name="Martin F."/>
        </authorList>
    </citation>
    <scope>NUCLEOTIDE SEQUENCE</scope>
    <source>
        <strain evidence="2">JB14</strain>
    </source>
</reference>
<dbReference type="OrthoDB" id="3067877at2759"/>
<organism evidence="2 3">
    <name type="scientific">Gymnopus androsaceus JB14</name>
    <dbReference type="NCBI Taxonomy" id="1447944"/>
    <lineage>
        <taxon>Eukaryota</taxon>
        <taxon>Fungi</taxon>
        <taxon>Dikarya</taxon>
        <taxon>Basidiomycota</taxon>
        <taxon>Agaricomycotina</taxon>
        <taxon>Agaricomycetes</taxon>
        <taxon>Agaricomycetidae</taxon>
        <taxon>Agaricales</taxon>
        <taxon>Marasmiineae</taxon>
        <taxon>Omphalotaceae</taxon>
        <taxon>Gymnopus</taxon>
    </lineage>
</organism>
<keyword evidence="3" id="KW-1185">Reference proteome</keyword>
<sequence>MPQAEPKVMKITDMSPKDVMHRGRTFRPSVSLPPRSGQLREPDDNAHWHSSEAPPPPRNASSGTGQQLGGATSDNGNADSLEAQSRSSSASSMLSNSSREILDSMMYSPSNIINDYMLEKCQKANVAITHDDDWGSILNESDIEFPGHTELINRIQQNYSICGDGSDEQKTIVCSGQLLKLTFCYRLCIFDTKDTSTCYVPQSSR</sequence>
<protein>
    <submittedName>
        <fullName evidence="2">Uncharacterized protein</fullName>
    </submittedName>
</protein>
<evidence type="ECO:0000313" key="2">
    <source>
        <dbReference type="EMBL" id="KAE9404779.1"/>
    </source>
</evidence>
<feature type="compositionally biased region" description="Low complexity" evidence="1">
    <location>
        <begin position="80"/>
        <end position="95"/>
    </location>
</feature>
<evidence type="ECO:0000313" key="3">
    <source>
        <dbReference type="Proteomes" id="UP000799118"/>
    </source>
</evidence>
<dbReference type="EMBL" id="ML769414">
    <property type="protein sequence ID" value="KAE9404779.1"/>
    <property type="molecule type" value="Genomic_DNA"/>
</dbReference>
<feature type="region of interest" description="Disordered" evidence="1">
    <location>
        <begin position="1"/>
        <end position="95"/>
    </location>
</feature>